<keyword evidence="9" id="KW-1185">Reference proteome</keyword>
<organism evidence="8 9">
    <name type="scientific">Bifidobacterium myosotis</name>
    <dbReference type="NCBI Taxonomy" id="1630166"/>
    <lineage>
        <taxon>Bacteria</taxon>
        <taxon>Bacillati</taxon>
        <taxon>Actinomycetota</taxon>
        <taxon>Actinomycetes</taxon>
        <taxon>Bifidobacteriales</taxon>
        <taxon>Bifidobacteriaceae</taxon>
        <taxon>Bifidobacterium</taxon>
    </lineage>
</organism>
<evidence type="ECO:0000256" key="6">
    <source>
        <dbReference type="ARBA" id="ARBA00023288"/>
    </source>
</evidence>
<evidence type="ECO:0000313" key="8">
    <source>
        <dbReference type="EMBL" id="OZG59569.1"/>
    </source>
</evidence>
<evidence type="ECO:0000256" key="2">
    <source>
        <dbReference type="ARBA" id="ARBA00008973"/>
    </source>
</evidence>
<dbReference type="GO" id="GO:0016020">
    <property type="term" value="C:membrane"/>
    <property type="evidence" value="ECO:0007669"/>
    <property type="project" value="UniProtKB-SubCell"/>
</dbReference>
<sequence length="323" mass="34519">MSAATQGASPANPQEPVRVNHTVRNIIIAVVVAIIVLAGGFFGYNAYAAGKTGAEKGSAENPVKIGVVGATDKQWQVFTQEAEKQGIHVKIVDFQDYTSENPALDSGDLDLNEFQHLLYLANYNVKNGKDLQPIGGTVVVPLGLYSTKVKSVDEIKQGDSIAIPNDETNQARAIGVLQKAGLVQLKNKWTAVTSPADIDEAASKVKVVPLGAEKVANSLNDPQLTAGIINNSYIKDAGLNPKDAIFQDDPSADSAKPYINAFVARKADVDNPVYKKLVEVYKTKAVTDAVQEDSKGTSVLATDYSAEELQSFLKEIESDLSSK</sequence>
<reference evidence="8 9" key="1">
    <citation type="journal article" date="2017" name="BMC Genomics">
        <title>Comparative genomic and phylogenomic analyses of the Bifidobacteriaceae family.</title>
        <authorList>
            <person name="Lugli G.A."/>
            <person name="Milani C."/>
            <person name="Turroni F."/>
            <person name="Duranti S."/>
            <person name="Mancabelli L."/>
            <person name="Mangifesta M."/>
            <person name="Ferrario C."/>
            <person name="Modesto M."/>
            <person name="Mattarelli P."/>
            <person name="Jiri K."/>
            <person name="van Sinderen D."/>
            <person name="Ventura M."/>
        </authorList>
    </citation>
    <scope>NUCLEOTIDE SEQUENCE [LARGE SCALE GENOMIC DNA]</scope>
    <source>
        <strain evidence="8 9">DSM 100196</strain>
    </source>
</reference>
<evidence type="ECO:0000256" key="7">
    <source>
        <dbReference type="SAM" id="Phobius"/>
    </source>
</evidence>
<comment type="similarity">
    <text evidence="2">Belongs to the NlpA lipoprotein family.</text>
</comment>
<gene>
    <name evidence="8" type="ORF">BMYO_1137</name>
</gene>
<proteinExistence type="inferred from homology"/>
<comment type="caution">
    <text evidence="8">The sequence shown here is derived from an EMBL/GenBank/DDBJ whole genome shotgun (WGS) entry which is preliminary data.</text>
</comment>
<evidence type="ECO:0000256" key="5">
    <source>
        <dbReference type="ARBA" id="ARBA00023139"/>
    </source>
</evidence>
<keyword evidence="6" id="KW-0449">Lipoprotein</keyword>
<keyword evidence="7" id="KW-1133">Transmembrane helix</keyword>
<name>A0A261FK87_9BIFI</name>
<accession>A0A261FK87</accession>
<keyword evidence="7" id="KW-0812">Transmembrane</keyword>
<evidence type="ECO:0000313" key="9">
    <source>
        <dbReference type="Proteomes" id="UP000216871"/>
    </source>
</evidence>
<dbReference type="SUPFAM" id="SSF53850">
    <property type="entry name" value="Periplasmic binding protein-like II"/>
    <property type="match status" value="1"/>
</dbReference>
<dbReference type="Gene3D" id="3.40.190.10">
    <property type="entry name" value="Periplasmic binding protein-like II"/>
    <property type="match status" value="2"/>
</dbReference>
<dbReference type="PANTHER" id="PTHR30429">
    <property type="entry name" value="D-METHIONINE-BINDING LIPOPROTEIN METQ"/>
    <property type="match status" value="1"/>
</dbReference>
<keyword evidence="5" id="KW-0564">Palmitate</keyword>
<dbReference type="PANTHER" id="PTHR30429:SF3">
    <property type="entry name" value="LIPOPROTEIN"/>
    <property type="match status" value="1"/>
</dbReference>
<dbReference type="InterPro" id="IPR004872">
    <property type="entry name" value="Lipoprotein_NlpA"/>
</dbReference>
<dbReference type="Proteomes" id="UP000216871">
    <property type="component" value="Unassembled WGS sequence"/>
</dbReference>
<dbReference type="RefSeq" id="WP_094667598.1">
    <property type="nucleotide sequence ID" value="NZ_MWWW01000013.1"/>
</dbReference>
<dbReference type="AlphaFoldDB" id="A0A261FK87"/>
<dbReference type="EMBL" id="MWWW01000013">
    <property type="protein sequence ID" value="OZG59569.1"/>
    <property type="molecule type" value="Genomic_DNA"/>
</dbReference>
<feature type="transmembrane region" description="Helical" evidence="7">
    <location>
        <begin position="26"/>
        <end position="47"/>
    </location>
</feature>
<keyword evidence="3" id="KW-0732">Signal</keyword>
<evidence type="ECO:0000256" key="4">
    <source>
        <dbReference type="ARBA" id="ARBA00023136"/>
    </source>
</evidence>
<dbReference type="OrthoDB" id="9812878at2"/>
<protein>
    <submittedName>
        <fullName evidence="8">ABC transporter substrate-binding protein</fullName>
    </submittedName>
</protein>
<evidence type="ECO:0000256" key="3">
    <source>
        <dbReference type="ARBA" id="ARBA00022729"/>
    </source>
</evidence>
<evidence type="ECO:0000256" key="1">
    <source>
        <dbReference type="ARBA" id="ARBA00004635"/>
    </source>
</evidence>
<comment type="subcellular location">
    <subcellularLocation>
        <location evidence="1">Membrane</location>
        <topology evidence="1">Lipid-anchor</topology>
    </subcellularLocation>
</comment>
<keyword evidence="4 7" id="KW-0472">Membrane</keyword>
<dbReference type="Pfam" id="PF03180">
    <property type="entry name" value="Lipoprotein_9"/>
    <property type="match status" value="1"/>
</dbReference>